<dbReference type="PANTHER" id="PTHR43479">
    <property type="entry name" value="ACREF/ENVCD OPERON REPRESSOR-RELATED"/>
    <property type="match status" value="1"/>
</dbReference>
<dbReference type="PROSITE" id="PS50977">
    <property type="entry name" value="HTH_TETR_2"/>
    <property type="match status" value="1"/>
</dbReference>
<dbReference type="InterPro" id="IPR009057">
    <property type="entry name" value="Homeodomain-like_sf"/>
</dbReference>
<dbReference type="PANTHER" id="PTHR43479:SF11">
    <property type="entry name" value="ACREF_ENVCD OPERON REPRESSOR-RELATED"/>
    <property type="match status" value="1"/>
</dbReference>
<evidence type="ECO:0000256" key="2">
    <source>
        <dbReference type="PROSITE-ProRule" id="PRU00335"/>
    </source>
</evidence>
<dbReference type="AlphaFoldDB" id="A0A9X2B224"/>
<accession>A0A9X2B224</accession>
<organism evidence="4 5">
    <name type="scientific">Paenibacillus mangrovi</name>
    <dbReference type="NCBI Taxonomy" id="2931978"/>
    <lineage>
        <taxon>Bacteria</taxon>
        <taxon>Bacillati</taxon>
        <taxon>Bacillota</taxon>
        <taxon>Bacilli</taxon>
        <taxon>Bacillales</taxon>
        <taxon>Paenibacillaceae</taxon>
        <taxon>Paenibacillus</taxon>
    </lineage>
</organism>
<dbReference type="Proteomes" id="UP001139347">
    <property type="component" value="Unassembled WGS sequence"/>
</dbReference>
<dbReference type="GO" id="GO:0003677">
    <property type="term" value="F:DNA binding"/>
    <property type="evidence" value="ECO:0007669"/>
    <property type="project" value="UniProtKB-UniRule"/>
</dbReference>
<evidence type="ECO:0000259" key="3">
    <source>
        <dbReference type="PROSITE" id="PS50977"/>
    </source>
</evidence>
<feature type="DNA-binding region" description="H-T-H motif" evidence="2">
    <location>
        <begin position="34"/>
        <end position="53"/>
    </location>
</feature>
<sequence length="209" mass="24002">MPRKFNDQEKEQIRQKLLEVGQKSFETLGLKKTSIEDLTKAVGIAQGSFYMFYKSKEELCYEILLNEEASIRESMLQSISSNDAVTKESIRDFMLDGLRLMSENPLIRQMYLEGEFEYLIRKLPSELLEQNYRDDQDAMMPVAQKWQNSGILSDAPPELIVSMFRAIVLLSLHKKEIGEHSYTATIELLVDMLAEGMIAKSKRKDGSFG</sequence>
<dbReference type="Pfam" id="PF00440">
    <property type="entry name" value="TetR_N"/>
    <property type="match status" value="1"/>
</dbReference>
<name>A0A9X2B224_9BACL</name>
<proteinExistence type="predicted"/>
<reference evidence="4" key="1">
    <citation type="submission" date="2022-04" db="EMBL/GenBank/DDBJ databases">
        <title>Paenibacillus mangrovi sp. nov., a novel endophytic bacterium isolated from bark of Kandelia candel.</title>
        <authorList>
            <person name="Tuo L."/>
        </authorList>
    </citation>
    <scope>NUCLEOTIDE SEQUENCE</scope>
    <source>
        <strain evidence="4">KQZ6P-2</strain>
    </source>
</reference>
<gene>
    <name evidence="4" type="ORF">MUG84_10300</name>
</gene>
<comment type="caution">
    <text evidence="4">The sequence shown here is derived from an EMBL/GenBank/DDBJ whole genome shotgun (WGS) entry which is preliminary data.</text>
</comment>
<feature type="domain" description="HTH tetR-type" evidence="3">
    <location>
        <begin position="11"/>
        <end position="71"/>
    </location>
</feature>
<keyword evidence="5" id="KW-1185">Reference proteome</keyword>
<protein>
    <submittedName>
        <fullName evidence="4">TetR/AcrR family transcriptional regulator</fullName>
    </submittedName>
</protein>
<dbReference type="SUPFAM" id="SSF46689">
    <property type="entry name" value="Homeodomain-like"/>
    <property type="match status" value="1"/>
</dbReference>
<evidence type="ECO:0000256" key="1">
    <source>
        <dbReference type="ARBA" id="ARBA00023125"/>
    </source>
</evidence>
<dbReference type="InterPro" id="IPR001647">
    <property type="entry name" value="HTH_TetR"/>
</dbReference>
<dbReference type="RefSeq" id="WP_244724755.1">
    <property type="nucleotide sequence ID" value="NZ_JALIRP010000003.1"/>
</dbReference>
<dbReference type="InterPro" id="IPR050624">
    <property type="entry name" value="HTH-type_Tx_Regulator"/>
</dbReference>
<keyword evidence="1 2" id="KW-0238">DNA-binding</keyword>
<evidence type="ECO:0000313" key="5">
    <source>
        <dbReference type="Proteomes" id="UP001139347"/>
    </source>
</evidence>
<evidence type="ECO:0000313" key="4">
    <source>
        <dbReference type="EMBL" id="MCJ8012134.1"/>
    </source>
</evidence>
<dbReference type="Gene3D" id="1.10.357.10">
    <property type="entry name" value="Tetracycline Repressor, domain 2"/>
    <property type="match status" value="1"/>
</dbReference>
<dbReference type="EMBL" id="JALIRP010000003">
    <property type="protein sequence ID" value="MCJ8012134.1"/>
    <property type="molecule type" value="Genomic_DNA"/>
</dbReference>